<reference evidence="3" key="1">
    <citation type="submission" date="2016-10" db="EMBL/GenBank/DDBJ databases">
        <authorList>
            <person name="Benchimol M."/>
            <person name="Almeida L.G."/>
            <person name="Vasconcelos A.T."/>
            <person name="Perreira-Neves A."/>
            <person name="Rosa I.A."/>
            <person name="Tasca T."/>
            <person name="Bogo M.R."/>
            <person name="de Souza W."/>
        </authorList>
    </citation>
    <scope>NUCLEOTIDE SEQUENCE [LARGE SCALE GENOMIC DNA]</scope>
    <source>
        <strain evidence="3">K</strain>
    </source>
</reference>
<accession>A0A1J4K0X7</accession>
<feature type="region of interest" description="Disordered" evidence="1">
    <location>
        <begin position="1"/>
        <end position="52"/>
    </location>
</feature>
<feature type="transmembrane region" description="Helical" evidence="2">
    <location>
        <begin position="160"/>
        <end position="180"/>
    </location>
</feature>
<evidence type="ECO:0000256" key="1">
    <source>
        <dbReference type="SAM" id="MobiDB-lite"/>
    </source>
</evidence>
<proteinExistence type="predicted"/>
<evidence type="ECO:0000256" key="2">
    <source>
        <dbReference type="SAM" id="Phobius"/>
    </source>
</evidence>
<evidence type="ECO:0000313" key="3">
    <source>
        <dbReference type="EMBL" id="OHT03406.1"/>
    </source>
</evidence>
<feature type="compositionally biased region" description="Acidic residues" evidence="1">
    <location>
        <begin position="1"/>
        <end position="21"/>
    </location>
</feature>
<keyword evidence="2" id="KW-1133">Transmembrane helix</keyword>
<dbReference type="GeneID" id="94827907"/>
<name>A0A1J4K0X7_9EUKA</name>
<evidence type="ECO:0000313" key="4">
    <source>
        <dbReference type="Proteomes" id="UP000179807"/>
    </source>
</evidence>
<protein>
    <submittedName>
        <fullName evidence="3">Uncharacterized protein</fullName>
    </submittedName>
</protein>
<comment type="caution">
    <text evidence="3">The sequence shown here is derived from an EMBL/GenBank/DDBJ whole genome shotgun (WGS) entry which is preliminary data.</text>
</comment>
<feature type="compositionally biased region" description="Basic and acidic residues" evidence="1">
    <location>
        <begin position="35"/>
        <end position="49"/>
    </location>
</feature>
<keyword evidence="2" id="KW-0472">Membrane</keyword>
<dbReference type="AlphaFoldDB" id="A0A1J4K0X7"/>
<sequence length="533" mass="61407">MSEAGWDEVFDDDDDDDDDDHINDNNDISDNYCKINDKENDTKTSENESKSVGTKKSLRQFFRYKNEVRFQKKEDDSVKFNDANVGRILDFPQYKDSRKTIRHTKDPLQNVIQFDGNNKRSREKEYSSFRNEIFVEKKWLCFNWKCISNRTFIGHSQMQVIYMLIVLDLLTLLGILVFHFRGDVLKLNTTSSLFSSKIFNINNYSISNEGFSSTTKFIFNSTLVFNETILNQTNGANCKNLIATGSVLLGDILINYNNQSSSYNITTADNKLNIAGHLHFEDSAEIDGNCVIGGLIFNQTHCFNCNFDSMNTAKTLSNNKVQSLNVIKVPKYFYSSLDGQSILVSQNQICIDEKCHYLMKENSILLFEDYLIPENFGTYGKVLFALFYDDQIIRICDNGIQTFLLNNHEILYTYHDFSKESHKVPELSYLVSTLDNEIYQMFVFNDLIHIFSINGTKVEVHCQFGQIFKMKALLNDINEIVVFLQTGKGIATFRIGTEMTISEILLQFPDFYTFDVAIRDFDLIFMVGAKLDG</sequence>
<keyword evidence="2" id="KW-0812">Transmembrane</keyword>
<dbReference type="Proteomes" id="UP000179807">
    <property type="component" value="Unassembled WGS sequence"/>
</dbReference>
<dbReference type="EMBL" id="MLAK01000827">
    <property type="protein sequence ID" value="OHT03406.1"/>
    <property type="molecule type" value="Genomic_DNA"/>
</dbReference>
<dbReference type="VEuPathDB" id="TrichDB:TRFO_06617"/>
<keyword evidence="4" id="KW-1185">Reference proteome</keyword>
<gene>
    <name evidence="3" type="ORF">TRFO_06617</name>
</gene>
<dbReference type="RefSeq" id="XP_068356542.1">
    <property type="nucleotide sequence ID" value="XM_068493203.1"/>
</dbReference>
<organism evidence="3 4">
    <name type="scientific">Tritrichomonas foetus</name>
    <dbReference type="NCBI Taxonomy" id="1144522"/>
    <lineage>
        <taxon>Eukaryota</taxon>
        <taxon>Metamonada</taxon>
        <taxon>Parabasalia</taxon>
        <taxon>Tritrichomonadida</taxon>
        <taxon>Tritrichomonadidae</taxon>
        <taxon>Tritrichomonas</taxon>
    </lineage>
</organism>